<dbReference type="EMBL" id="CP027169">
    <property type="protein sequence ID" value="AVK03936.1"/>
    <property type="molecule type" value="Genomic_DNA"/>
</dbReference>
<protein>
    <submittedName>
        <fullName evidence="1">Uncharacterized protein</fullName>
    </submittedName>
</protein>
<accession>A0A2R3IPT9</accession>
<dbReference type="AlphaFoldDB" id="A0A2R3IPT9"/>
<name>A0A2R3IPT9_9PSED</name>
<evidence type="ECO:0000313" key="2">
    <source>
        <dbReference type="Proteomes" id="UP000238390"/>
    </source>
</evidence>
<keyword evidence="2" id="KW-1185">Reference proteome</keyword>
<proteinExistence type="predicted"/>
<reference evidence="1 2" key="1">
    <citation type="submission" date="2018-02" db="EMBL/GenBank/DDBJ databases">
        <title>FDA/CDC Antimicrobial Resistant Isolate Bank Genome Sequencing.</title>
        <authorList>
            <person name="Benahmed F.H."/>
            <person name="Lutgring J.D."/>
            <person name="Yoo B."/>
            <person name="Machado M."/>
            <person name="Brown A."/>
            <person name="McAllister G."/>
            <person name="Perry A."/>
            <person name="Halpin A.L."/>
            <person name="Vavikolanu K."/>
            <person name="Ott S."/>
            <person name="Zhao X."/>
            <person name="Tallon L.J."/>
            <person name="Sadzewicz L."/>
            <person name="Aluvathingal J."/>
            <person name="Nadendla S."/>
            <person name="Voskania-kordi A."/>
            <person name="Simonyan V."/>
            <person name="Patel J."/>
            <person name="Shawar R.M."/>
        </authorList>
    </citation>
    <scope>NUCLEOTIDE SEQUENCE [LARGE SCALE GENOMIC DNA]</scope>
    <source>
        <strain evidence="1 2">AR_0356</strain>
    </source>
</reference>
<evidence type="ECO:0000313" key="1">
    <source>
        <dbReference type="EMBL" id="AVK03936.1"/>
    </source>
</evidence>
<gene>
    <name evidence="1" type="ORF">CSB93_3999</name>
</gene>
<organism evidence="1 2">
    <name type="scientific">Pseudomonas paraeruginosa</name>
    <dbReference type="NCBI Taxonomy" id="2994495"/>
    <lineage>
        <taxon>Bacteria</taxon>
        <taxon>Pseudomonadati</taxon>
        <taxon>Pseudomonadota</taxon>
        <taxon>Gammaproteobacteria</taxon>
        <taxon>Pseudomonadales</taxon>
        <taxon>Pseudomonadaceae</taxon>
        <taxon>Pseudomonas</taxon>
    </lineage>
</organism>
<dbReference type="Proteomes" id="UP000238390">
    <property type="component" value="Chromosome"/>
</dbReference>
<sequence>MVLPKETGCSALMAVVQATPGVRGASICKRMLLLILLFIQLSRASSKVAGV</sequence>